<dbReference type="InterPro" id="IPR036097">
    <property type="entry name" value="HisK_dim/P_sf"/>
</dbReference>
<evidence type="ECO:0000256" key="5">
    <source>
        <dbReference type="ARBA" id="ARBA00022741"/>
    </source>
</evidence>
<evidence type="ECO:0000256" key="13">
    <source>
        <dbReference type="SAM" id="Phobius"/>
    </source>
</evidence>
<evidence type="ECO:0000256" key="6">
    <source>
        <dbReference type="ARBA" id="ARBA00022777"/>
    </source>
</evidence>
<feature type="transmembrane region" description="Helical" evidence="13">
    <location>
        <begin position="788"/>
        <end position="808"/>
    </location>
</feature>
<dbReference type="RefSeq" id="WP_072879378.1">
    <property type="nucleotide sequence ID" value="NZ_FQVT01000005.1"/>
</dbReference>
<dbReference type="OrthoDB" id="1522078at2"/>
<accession>A0A1M5HGA7</accession>
<feature type="modified residue" description="4-aspartylphosphate" evidence="12">
    <location>
        <position position="1157"/>
    </location>
</feature>
<evidence type="ECO:0000256" key="9">
    <source>
        <dbReference type="ARBA" id="ARBA00023015"/>
    </source>
</evidence>
<dbReference type="GO" id="GO:0003700">
    <property type="term" value="F:DNA-binding transcription factor activity"/>
    <property type="evidence" value="ECO:0007669"/>
    <property type="project" value="InterPro"/>
</dbReference>
<dbReference type="InterPro" id="IPR015943">
    <property type="entry name" value="WD40/YVTN_repeat-like_dom_sf"/>
</dbReference>
<keyword evidence="19" id="KW-1185">Reference proteome</keyword>
<evidence type="ECO:0000256" key="14">
    <source>
        <dbReference type="SAM" id="SignalP"/>
    </source>
</evidence>
<evidence type="ECO:0000256" key="2">
    <source>
        <dbReference type="ARBA" id="ARBA00012438"/>
    </source>
</evidence>
<dbReference type="InterPro" id="IPR003661">
    <property type="entry name" value="HisK_dim/P_dom"/>
</dbReference>
<dbReference type="Pfam" id="PF02518">
    <property type="entry name" value="HATPase_c"/>
    <property type="match status" value="1"/>
</dbReference>
<dbReference type="EMBL" id="FQVT01000005">
    <property type="protein sequence ID" value="SHG14985.1"/>
    <property type="molecule type" value="Genomic_DNA"/>
</dbReference>
<dbReference type="FunFam" id="2.60.40.10:FF:000791">
    <property type="entry name" value="Two-component system sensor histidine kinase/response regulator"/>
    <property type="match status" value="1"/>
</dbReference>
<evidence type="ECO:0000259" key="15">
    <source>
        <dbReference type="PROSITE" id="PS01124"/>
    </source>
</evidence>
<feature type="domain" description="Response regulatory" evidence="17">
    <location>
        <begin position="1109"/>
        <end position="1224"/>
    </location>
</feature>
<dbReference type="Pfam" id="PF12833">
    <property type="entry name" value="HTH_18"/>
    <property type="match status" value="1"/>
</dbReference>
<keyword evidence="14" id="KW-0732">Signal</keyword>
<dbReference type="CDD" id="cd00082">
    <property type="entry name" value="HisKA"/>
    <property type="match status" value="1"/>
</dbReference>
<dbReference type="SMART" id="SM00448">
    <property type="entry name" value="REC"/>
    <property type="match status" value="1"/>
</dbReference>
<dbReference type="Pfam" id="PF00072">
    <property type="entry name" value="Response_reg"/>
    <property type="match status" value="1"/>
</dbReference>
<reference evidence="19" key="1">
    <citation type="submission" date="2016-11" db="EMBL/GenBank/DDBJ databases">
        <authorList>
            <person name="Varghese N."/>
            <person name="Submissions S."/>
        </authorList>
    </citation>
    <scope>NUCLEOTIDE SEQUENCE [LARGE SCALE GENOMIC DNA]</scope>
    <source>
        <strain evidence="19">DSM 24579</strain>
    </source>
</reference>
<dbReference type="InterPro" id="IPR005467">
    <property type="entry name" value="His_kinase_dom"/>
</dbReference>
<dbReference type="SUPFAM" id="SSF52172">
    <property type="entry name" value="CheY-like"/>
    <property type="match status" value="1"/>
</dbReference>
<dbReference type="PRINTS" id="PR00344">
    <property type="entry name" value="BCTRLSENSOR"/>
</dbReference>
<dbReference type="SMART" id="SM00388">
    <property type="entry name" value="HisKA"/>
    <property type="match status" value="1"/>
</dbReference>
<dbReference type="SUPFAM" id="SSF47384">
    <property type="entry name" value="Homodimeric domain of signal transducing histidine kinase"/>
    <property type="match status" value="1"/>
</dbReference>
<dbReference type="FunFam" id="3.30.565.10:FF:000037">
    <property type="entry name" value="Hybrid sensor histidine kinase/response regulator"/>
    <property type="match status" value="1"/>
</dbReference>
<keyword evidence="5" id="KW-0547">Nucleotide-binding</keyword>
<dbReference type="InterPro" id="IPR009057">
    <property type="entry name" value="Homeodomain-like_sf"/>
</dbReference>
<proteinExistence type="predicted"/>
<feature type="chain" id="PRO_5013268451" description="histidine kinase" evidence="14">
    <location>
        <begin position="20"/>
        <end position="1364"/>
    </location>
</feature>
<dbReference type="Pfam" id="PF07495">
    <property type="entry name" value="Y_Y_Y"/>
    <property type="match status" value="1"/>
</dbReference>
<dbReference type="PROSITE" id="PS01124">
    <property type="entry name" value="HTH_ARAC_FAMILY_2"/>
    <property type="match status" value="1"/>
</dbReference>
<keyword evidence="13" id="KW-0472">Membrane</keyword>
<organism evidence="18 19">
    <name type="scientific">Salegentibacter echinorum</name>
    <dbReference type="NCBI Taxonomy" id="1073325"/>
    <lineage>
        <taxon>Bacteria</taxon>
        <taxon>Pseudomonadati</taxon>
        <taxon>Bacteroidota</taxon>
        <taxon>Flavobacteriia</taxon>
        <taxon>Flavobacteriales</taxon>
        <taxon>Flavobacteriaceae</taxon>
        <taxon>Salegentibacter</taxon>
    </lineage>
</organism>
<name>A0A1M5HGA7_SALEC</name>
<dbReference type="InterPro" id="IPR003594">
    <property type="entry name" value="HATPase_dom"/>
</dbReference>
<keyword evidence="9" id="KW-0805">Transcription regulation</keyword>
<evidence type="ECO:0000256" key="4">
    <source>
        <dbReference type="ARBA" id="ARBA00022679"/>
    </source>
</evidence>
<evidence type="ECO:0000259" key="17">
    <source>
        <dbReference type="PROSITE" id="PS50110"/>
    </source>
</evidence>
<protein>
    <recommendedName>
        <fullName evidence="2">histidine kinase</fullName>
        <ecNumber evidence="2">2.7.13.3</ecNumber>
    </recommendedName>
</protein>
<dbReference type="Gene3D" id="3.40.50.2300">
    <property type="match status" value="1"/>
</dbReference>
<dbReference type="Gene3D" id="2.130.10.10">
    <property type="entry name" value="YVTN repeat-like/Quinoprotein amine dehydrogenase"/>
    <property type="match status" value="2"/>
</dbReference>
<dbReference type="InterPro" id="IPR018060">
    <property type="entry name" value="HTH_AraC"/>
</dbReference>
<dbReference type="InterPro" id="IPR018062">
    <property type="entry name" value="HTH_AraC-typ_CS"/>
</dbReference>
<evidence type="ECO:0000256" key="3">
    <source>
        <dbReference type="ARBA" id="ARBA00022553"/>
    </source>
</evidence>
<dbReference type="STRING" id="1073325.SAMN05444483_105138"/>
<dbReference type="GO" id="GO:0005524">
    <property type="term" value="F:ATP binding"/>
    <property type="evidence" value="ECO:0007669"/>
    <property type="project" value="UniProtKB-KW"/>
</dbReference>
<evidence type="ECO:0000313" key="18">
    <source>
        <dbReference type="EMBL" id="SHG14985.1"/>
    </source>
</evidence>
<dbReference type="GO" id="GO:0000155">
    <property type="term" value="F:phosphorelay sensor kinase activity"/>
    <property type="evidence" value="ECO:0007669"/>
    <property type="project" value="InterPro"/>
</dbReference>
<dbReference type="Gene3D" id="1.10.10.60">
    <property type="entry name" value="Homeodomain-like"/>
    <property type="match status" value="1"/>
</dbReference>
<gene>
    <name evidence="18" type="ORF">SAMN05444483_105138</name>
</gene>
<keyword evidence="10" id="KW-0238">DNA-binding</keyword>
<keyword evidence="6" id="KW-0418">Kinase</keyword>
<dbReference type="PROSITE" id="PS50110">
    <property type="entry name" value="RESPONSE_REGULATORY"/>
    <property type="match status" value="1"/>
</dbReference>
<evidence type="ECO:0000256" key="8">
    <source>
        <dbReference type="ARBA" id="ARBA00023012"/>
    </source>
</evidence>
<evidence type="ECO:0000313" key="19">
    <source>
        <dbReference type="Proteomes" id="UP000183945"/>
    </source>
</evidence>
<comment type="catalytic activity">
    <reaction evidence="1">
        <text>ATP + protein L-histidine = ADP + protein N-phospho-L-histidine.</text>
        <dbReference type="EC" id="2.7.13.3"/>
    </reaction>
</comment>
<evidence type="ECO:0000256" key="12">
    <source>
        <dbReference type="PROSITE-ProRule" id="PRU00169"/>
    </source>
</evidence>
<dbReference type="PROSITE" id="PS50109">
    <property type="entry name" value="HIS_KIN"/>
    <property type="match status" value="1"/>
</dbReference>
<keyword evidence="13" id="KW-1133">Transmembrane helix</keyword>
<dbReference type="PROSITE" id="PS00041">
    <property type="entry name" value="HTH_ARAC_FAMILY_1"/>
    <property type="match status" value="1"/>
</dbReference>
<keyword evidence="11" id="KW-0804">Transcription</keyword>
<dbReference type="Gene3D" id="2.60.40.10">
    <property type="entry name" value="Immunoglobulins"/>
    <property type="match status" value="1"/>
</dbReference>
<dbReference type="PANTHER" id="PTHR43547:SF2">
    <property type="entry name" value="HYBRID SIGNAL TRANSDUCTION HISTIDINE KINASE C"/>
    <property type="match status" value="1"/>
</dbReference>
<dbReference type="PANTHER" id="PTHR43547">
    <property type="entry name" value="TWO-COMPONENT HISTIDINE KINASE"/>
    <property type="match status" value="1"/>
</dbReference>
<evidence type="ECO:0000259" key="16">
    <source>
        <dbReference type="PROSITE" id="PS50109"/>
    </source>
</evidence>
<feature type="domain" description="HTH araC/xylS-type" evidence="15">
    <location>
        <begin position="1256"/>
        <end position="1355"/>
    </location>
</feature>
<dbReference type="Gene3D" id="1.10.287.130">
    <property type="match status" value="1"/>
</dbReference>
<dbReference type="InterPro" id="IPR013783">
    <property type="entry name" value="Ig-like_fold"/>
</dbReference>
<dbReference type="FunFam" id="1.10.287.130:FF:000034">
    <property type="entry name" value="Two-component system sensor histidine kinase/response regulator"/>
    <property type="match status" value="1"/>
</dbReference>
<dbReference type="SUPFAM" id="SSF55874">
    <property type="entry name" value="ATPase domain of HSP90 chaperone/DNA topoisomerase II/histidine kinase"/>
    <property type="match status" value="1"/>
</dbReference>
<dbReference type="InterPro" id="IPR011006">
    <property type="entry name" value="CheY-like_superfamily"/>
</dbReference>
<dbReference type="Pfam" id="PF07494">
    <property type="entry name" value="Reg_prop"/>
    <property type="match status" value="6"/>
</dbReference>
<dbReference type="Pfam" id="PF00512">
    <property type="entry name" value="HisKA"/>
    <property type="match status" value="1"/>
</dbReference>
<dbReference type="InterPro" id="IPR036890">
    <property type="entry name" value="HATPase_C_sf"/>
</dbReference>
<keyword evidence="3 12" id="KW-0597">Phosphoprotein</keyword>
<evidence type="ECO:0000256" key="10">
    <source>
        <dbReference type="ARBA" id="ARBA00023125"/>
    </source>
</evidence>
<sequence>MIRNTCLIILLCFVSHSYAQNGDFIFKHLSSSDGLSQGSVISIHQDKLGQMWLGTRDGLNKYDGNAFTVYKNNPKDSLSISNSDILSIEEDERGFLWIGTYNGLNKFNPLKNRFERYFHDDEPTSLSNNTIWSVEELNDGQIWVGTSNGLSIYNRENNNFKTLFYSGDDSSSIPGNYVLKIFQNKHGEVYVGTSQGLAKWEKEKGTYSFTRYNRKIFIQDIIEDNAGNLWVGTKNKGLYKLNVKTDKLEKYTHGGEEEIDKDIRALTIDKKSRLWIGTYNGLAIINANGELHKVVNKPFKNTSLSKNTIKSIYTDKKGSVWIGAYYGGVNIWDESNSNFINYNKDGSENQLSYDVVSSIEKDDENNIYFGTEGGGISVLDYNTKNSSYINTATFKELPSENIKALRFSVDNQNLWIGTYNEGLGVFDVQRKRFVNDIIPDSLQELLKHTGVYSIREDEKNVWIGTFGKGLINFNRIKETFKLYEHSLDNSVSLSNNRIRTILIDSEENIWAATQKGLNKIIPAKSSKDVSIEHFFYDKNDNAGDDVLSVFEDSKDKIWVGTKSKGLFFYKDGIFNPVDLLRNSQEIIAPIHAILEDKNDNLWLSTNEGILKYNPATKEVSHYNESEGLISNEFNNNASLKFNEELFFFGGPAGVSSFNPNKIVLNNYSPQVILTNFKIKNESINTGENDILNKSIAYTESINLSYDKANFSIGFATPNFINSSSNKYAYRLVGLEEEWTNTTKNEVNYTIQNAGTYTFEVKGANNDGVWNDTPTTLKIEVKPAPWKSAWAFILYALLIGLALYGLIWIMKSKTKLKHELELEQVEKERNQAVTNAKVQFFTNISHEFRTPLTLILGPLQQLLSSYKGSNKMYKKLLVVESNANHLLQLINRLMDFRKLENNQFKLEAAEGNIVKFLKEIYLSFDEFAQDGNYDYTFETSDEEIFVYYDRGKLERVFYNLISNAFRYTPNGGKIHLRIEKEDTQINIALEDSGIGIENENLDKVFDRFFEIEKPKANQPYNQGTGIGLSIAKNIVKLHKGEILVNSEGINKGAVFQVKLKLGKEHLSEEEIIKDFKFSDDLSLYANQVKNPDILLKRDIEDLVLDKERETILVVEDNAPLRTFIKNLLKDDYNILEAENGRVALKMTLKHMPHLIISDVIMPEMVGTELCAQIKNNIKTSHIPVILLTSRSSLIYKVEGLESGADDYISKPFDIKEFVLRVKNHLDSTKRLKNKFVHENKLAPAELTVSSMDEELLEKALKIVEDNIDNEQFNIPTFSAELGVSRTMLFTKIKAWTNYTPNEFINEIRMKRAAQLLEQGKINVSQISYKVGFRSPKYFAKCFQKKYDLTPSQYVEKFYDDISTTS</sequence>
<feature type="domain" description="Histidine kinase" evidence="16">
    <location>
        <begin position="842"/>
        <end position="1062"/>
    </location>
</feature>
<dbReference type="SUPFAM" id="SSF46689">
    <property type="entry name" value="Homeodomain-like"/>
    <property type="match status" value="1"/>
</dbReference>
<dbReference type="InterPro" id="IPR011110">
    <property type="entry name" value="Reg_prop"/>
</dbReference>
<dbReference type="Gene3D" id="3.30.565.10">
    <property type="entry name" value="Histidine kinase-like ATPase, C-terminal domain"/>
    <property type="match status" value="1"/>
</dbReference>
<keyword evidence="7" id="KW-0067">ATP-binding</keyword>
<dbReference type="InterPro" id="IPR001789">
    <property type="entry name" value="Sig_transdc_resp-reg_receiver"/>
</dbReference>
<dbReference type="GO" id="GO:0043565">
    <property type="term" value="F:sequence-specific DNA binding"/>
    <property type="evidence" value="ECO:0007669"/>
    <property type="project" value="InterPro"/>
</dbReference>
<dbReference type="SMART" id="SM00387">
    <property type="entry name" value="HATPase_c"/>
    <property type="match status" value="1"/>
</dbReference>
<dbReference type="InterPro" id="IPR011123">
    <property type="entry name" value="Y_Y_Y"/>
</dbReference>
<dbReference type="InterPro" id="IPR004358">
    <property type="entry name" value="Sig_transdc_His_kin-like_C"/>
</dbReference>
<keyword evidence="8" id="KW-0902">Two-component regulatory system</keyword>
<evidence type="ECO:0000256" key="7">
    <source>
        <dbReference type="ARBA" id="ARBA00022840"/>
    </source>
</evidence>
<feature type="signal peptide" evidence="14">
    <location>
        <begin position="1"/>
        <end position="19"/>
    </location>
</feature>
<evidence type="ECO:0000256" key="1">
    <source>
        <dbReference type="ARBA" id="ARBA00000085"/>
    </source>
</evidence>
<keyword evidence="4" id="KW-0808">Transferase</keyword>
<dbReference type="SUPFAM" id="SSF63829">
    <property type="entry name" value="Calcium-dependent phosphotriesterase"/>
    <property type="match status" value="3"/>
</dbReference>
<dbReference type="SMART" id="SM00342">
    <property type="entry name" value="HTH_ARAC"/>
    <property type="match status" value="1"/>
</dbReference>
<evidence type="ECO:0000256" key="11">
    <source>
        <dbReference type="ARBA" id="ARBA00023163"/>
    </source>
</evidence>
<keyword evidence="13" id="KW-0812">Transmembrane</keyword>
<dbReference type="Proteomes" id="UP000183945">
    <property type="component" value="Unassembled WGS sequence"/>
</dbReference>
<dbReference type="EC" id="2.7.13.3" evidence="2"/>